<evidence type="ECO:0000256" key="1">
    <source>
        <dbReference type="SAM" id="MobiDB-lite"/>
    </source>
</evidence>
<feature type="region of interest" description="Disordered" evidence="1">
    <location>
        <begin position="70"/>
        <end position="91"/>
    </location>
</feature>
<evidence type="ECO:0000313" key="4">
    <source>
        <dbReference type="Proteomes" id="UP000760480"/>
    </source>
</evidence>
<dbReference type="Proteomes" id="UP000760480">
    <property type="component" value="Unassembled WGS sequence"/>
</dbReference>
<evidence type="ECO:0000259" key="2">
    <source>
        <dbReference type="Pfam" id="PF04326"/>
    </source>
</evidence>
<sequence>MTSILPINLQDLLYFRGVESSRVEFKASWNEEFTGAQVIRTICAYANDFQNLNGGYIVIGVAEADGAAVLPPQGPDHHRAGRRSKVDQRAL</sequence>
<keyword evidence="3" id="KW-0067">ATP-binding</keyword>
<keyword evidence="4" id="KW-1185">Reference proteome</keyword>
<dbReference type="InterPro" id="IPR007421">
    <property type="entry name" value="Schlafen_AlbA_2_dom"/>
</dbReference>
<dbReference type="Pfam" id="PF04326">
    <property type="entry name" value="SLFN_AlbA_2"/>
    <property type="match status" value="1"/>
</dbReference>
<accession>A0ABX1TK87</accession>
<dbReference type="GO" id="GO:0005524">
    <property type="term" value="F:ATP binding"/>
    <property type="evidence" value="ECO:0007669"/>
    <property type="project" value="UniProtKB-KW"/>
</dbReference>
<evidence type="ECO:0000313" key="3">
    <source>
        <dbReference type="EMBL" id="NMQ19156.1"/>
    </source>
</evidence>
<protein>
    <submittedName>
        <fullName evidence="3">ATP-binding protein</fullName>
    </submittedName>
</protein>
<reference evidence="3 4" key="1">
    <citation type="submission" date="2019-03" db="EMBL/GenBank/DDBJ databases">
        <title>Metabolic reconstructions from genomes of highly enriched 'Candidatus Accumulibacter' and 'Candidatus Competibacter' bioreactor populations.</title>
        <authorList>
            <person name="Annavajhala M.K."/>
            <person name="Welles L."/>
            <person name="Abbas B."/>
            <person name="Sorokin D."/>
            <person name="Park H."/>
            <person name="Van Loosdrecht M."/>
            <person name="Chandran K."/>
        </authorList>
    </citation>
    <scope>NUCLEOTIDE SEQUENCE [LARGE SCALE GENOMIC DNA]</scope>
    <source>
        <strain evidence="3 4">SBR_G</strain>
    </source>
</reference>
<feature type="domain" description="Schlafen AlbA-2" evidence="2">
    <location>
        <begin position="19"/>
        <end position="67"/>
    </location>
</feature>
<dbReference type="EMBL" id="SPMZ01000022">
    <property type="protein sequence ID" value="NMQ19156.1"/>
    <property type="molecule type" value="Genomic_DNA"/>
</dbReference>
<comment type="caution">
    <text evidence="3">The sequence shown here is derived from an EMBL/GenBank/DDBJ whole genome shotgun (WGS) entry which is preliminary data.</text>
</comment>
<organism evidence="3 4">
    <name type="scientific">Candidatus Competibacter phosphatis</name>
    <dbReference type="NCBI Taxonomy" id="221280"/>
    <lineage>
        <taxon>Bacteria</taxon>
        <taxon>Pseudomonadati</taxon>
        <taxon>Pseudomonadota</taxon>
        <taxon>Gammaproteobacteria</taxon>
        <taxon>Candidatus Competibacteraceae</taxon>
        <taxon>Candidatus Competibacter</taxon>
    </lineage>
</organism>
<proteinExistence type="predicted"/>
<dbReference type="Gene3D" id="3.30.950.30">
    <property type="entry name" value="Schlafen, AAA domain"/>
    <property type="match status" value="1"/>
</dbReference>
<name>A0ABX1TK87_9GAMM</name>
<keyword evidence="3" id="KW-0547">Nucleotide-binding</keyword>
<gene>
    <name evidence="3" type="ORF">E4P82_08050</name>
</gene>
<dbReference type="InterPro" id="IPR038461">
    <property type="entry name" value="Schlafen_AlbA_2_dom_sf"/>
</dbReference>
<dbReference type="RefSeq" id="WP_169248418.1">
    <property type="nucleotide sequence ID" value="NZ_SPMZ01000022.1"/>
</dbReference>